<dbReference type="Gene3D" id="3.40.50.11350">
    <property type="match status" value="1"/>
</dbReference>
<dbReference type="GO" id="GO:0032580">
    <property type="term" value="C:Golgi cisterna membrane"/>
    <property type="evidence" value="ECO:0007669"/>
    <property type="project" value="UniProtKB-SubCell"/>
</dbReference>
<dbReference type="Proteomes" id="UP000663872">
    <property type="component" value="Unassembled WGS sequence"/>
</dbReference>
<feature type="transmembrane region" description="Helical" evidence="3">
    <location>
        <begin position="12"/>
        <end position="34"/>
    </location>
</feature>
<dbReference type="GO" id="GO:0008107">
    <property type="term" value="F:galactoside 2-alpha-L-fucosyltransferase activity"/>
    <property type="evidence" value="ECO:0007669"/>
    <property type="project" value="InterPro"/>
</dbReference>
<dbReference type="Pfam" id="PF01531">
    <property type="entry name" value="Glyco_transf_11"/>
    <property type="match status" value="1"/>
</dbReference>
<evidence type="ECO:0000256" key="2">
    <source>
        <dbReference type="ARBA" id="ARBA00022679"/>
    </source>
</evidence>
<evidence type="ECO:0000313" key="4">
    <source>
        <dbReference type="EMBL" id="CAF3579879.1"/>
    </source>
</evidence>
<dbReference type="Proteomes" id="UP000663869">
    <property type="component" value="Unassembled WGS sequence"/>
</dbReference>
<dbReference type="PANTHER" id="PTHR11927">
    <property type="entry name" value="GALACTOSIDE 2-L-FUCOSYLTRANSFERASE"/>
    <property type="match status" value="1"/>
</dbReference>
<comment type="pathway">
    <text evidence="3">Protein modification; protein glycosylation.</text>
</comment>
<dbReference type="EMBL" id="CAJNYU010003549">
    <property type="protein sequence ID" value="CAF3682331.1"/>
    <property type="molecule type" value="Genomic_DNA"/>
</dbReference>
<evidence type="ECO:0000256" key="1">
    <source>
        <dbReference type="ARBA" id="ARBA00022676"/>
    </source>
</evidence>
<keyword evidence="3" id="KW-1133">Transmembrane helix</keyword>
<keyword evidence="1 3" id="KW-0328">Glycosyltransferase</keyword>
<protein>
    <recommendedName>
        <fullName evidence="3">L-Fucosyltransferase</fullName>
        <ecNumber evidence="3">2.4.1.-</ecNumber>
    </recommendedName>
</protein>
<name>A0A818NND3_9BILA</name>
<keyword evidence="2 3" id="KW-0808">Transferase</keyword>
<dbReference type="EC" id="2.4.1.-" evidence="3"/>
<keyword evidence="3" id="KW-0333">Golgi apparatus</keyword>
<dbReference type="CDD" id="cd11301">
    <property type="entry name" value="Fut1_Fut2_like"/>
    <property type="match status" value="1"/>
</dbReference>
<organism evidence="5 7">
    <name type="scientific">Rotaria socialis</name>
    <dbReference type="NCBI Taxonomy" id="392032"/>
    <lineage>
        <taxon>Eukaryota</taxon>
        <taxon>Metazoa</taxon>
        <taxon>Spiralia</taxon>
        <taxon>Gnathifera</taxon>
        <taxon>Rotifera</taxon>
        <taxon>Eurotatoria</taxon>
        <taxon>Bdelloidea</taxon>
        <taxon>Philodinida</taxon>
        <taxon>Philodinidae</taxon>
        <taxon>Rotaria</taxon>
    </lineage>
</organism>
<keyword evidence="3" id="KW-0325">Glycoprotein</keyword>
<keyword evidence="3" id="KW-0735">Signal-anchor</keyword>
<dbReference type="UniPathway" id="UPA00378"/>
<evidence type="ECO:0000313" key="7">
    <source>
        <dbReference type="Proteomes" id="UP000663833"/>
    </source>
</evidence>
<evidence type="ECO:0000313" key="6">
    <source>
        <dbReference type="EMBL" id="CAF3682331.1"/>
    </source>
</evidence>
<keyword evidence="3" id="KW-0472">Membrane</keyword>
<evidence type="ECO:0000256" key="3">
    <source>
        <dbReference type="RuleBase" id="RU363129"/>
    </source>
</evidence>
<dbReference type="PANTHER" id="PTHR11927:SF9">
    <property type="entry name" value="L-FUCOSYLTRANSFERASE"/>
    <property type="match status" value="1"/>
</dbReference>
<dbReference type="EMBL" id="CAJNYT010003595">
    <property type="protein sequence ID" value="CAF3579879.1"/>
    <property type="molecule type" value="Genomic_DNA"/>
</dbReference>
<accession>A0A818NND3</accession>
<comment type="subcellular location">
    <subcellularLocation>
        <location evidence="3">Golgi apparatus</location>
        <location evidence="3">Golgi stack membrane</location>
        <topology evidence="3">Single-pass type II membrane protein</topology>
    </subcellularLocation>
</comment>
<keyword evidence="3" id="KW-0812">Transmembrane</keyword>
<evidence type="ECO:0000313" key="5">
    <source>
        <dbReference type="EMBL" id="CAF3610185.1"/>
    </source>
</evidence>
<proteinExistence type="inferred from homology"/>
<reference evidence="5" key="1">
    <citation type="submission" date="2021-02" db="EMBL/GenBank/DDBJ databases">
        <authorList>
            <person name="Nowell W R."/>
        </authorList>
    </citation>
    <scope>NUCLEOTIDE SEQUENCE</scope>
</reference>
<dbReference type="EMBL" id="CAJNYD010004596">
    <property type="protein sequence ID" value="CAF3610185.1"/>
    <property type="molecule type" value="Genomic_DNA"/>
</dbReference>
<dbReference type="GO" id="GO:0005975">
    <property type="term" value="P:carbohydrate metabolic process"/>
    <property type="evidence" value="ECO:0007669"/>
    <property type="project" value="InterPro"/>
</dbReference>
<comment type="similarity">
    <text evidence="3">Belongs to the glycosyltransferase 11 family.</text>
</comment>
<sequence>MIFVRKVPFKSKTYFCVGSLSVIIITIVATTIIIKQLSRCLFSVNSKNQSISQQHHATCIVYVENSAGRLGNRMFMVASAYGLARLHSCHLYFTPVIIDEINAVFIFDLSSLLISTTKFNSIINSTAKTLNRIIKSVGCQYILELTRPNAISPGNIFELQGYWQSYLHFLKYSDELRNHIFVARQPIIEKVSKLFIDIYQQQFKFSPHFSFDNQQLFKKQLVQSNWTTWIGIHIRRSDFLGENYSSSDEYIFSAVEYYKQHYSNPYFIVASDDKKYCKNLFRNKKNIFLTPESFSVGDDLTALSLCEHSIITGGTFGWWAAYLANGQVIHDKVYPSGCGRREYYYPSWFMIDGYVRAYKNSNNTLR</sequence>
<dbReference type="AlphaFoldDB" id="A0A818NND3"/>
<dbReference type="InterPro" id="IPR002516">
    <property type="entry name" value="Glyco_trans_11"/>
</dbReference>
<gene>
    <name evidence="6" type="ORF">FME351_LOCUS26466</name>
    <name evidence="4" type="ORF">GRG538_LOCUS21659</name>
    <name evidence="5" type="ORF">LUA448_LOCUS30885</name>
</gene>
<comment type="caution">
    <text evidence="5">The sequence shown here is derived from an EMBL/GenBank/DDBJ whole genome shotgun (WGS) entry which is preliminary data.</text>
</comment>
<dbReference type="Proteomes" id="UP000663833">
    <property type="component" value="Unassembled WGS sequence"/>
</dbReference>